<dbReference type="EMBL" id="MGDI01000028">
    <property type="protein sequence ID" value="OGL52978.1"/>
    <property type="molecule type" value="Genomic_DNA"/>
</dbReference>
<dbReference type="Proteomes" id="UP000178082">
    <property type="component" value="Unassembled WGS sequence"/>
</dbReference>
<gene>
    <name evidence="1" type="ORF">A3G31_08675</name>
</gene>
<evidence type="ECO:0000313" key="1">
    <source>
        <dbReference type="EMBL" id="OGL52978.1"/>
    </source>
</evidence>
<protein>
    <submittedName>
        <fullName evidence="1">Uncharacterized protein</fullName>
    </submittedName>
</protein>
<accession>A0A1F7SIB3</accession>
<sequence>MEKINKCLKCGKKFGEGELKYKINMVIASDFDGVLGESEEEMEIDELMEEIENKEPEELEDEVYKEVNFLLCKPCRDIFLKKITDLQIKQIIEDEDLTWQ</sequence>
<dbReference type="STRING" id="1817883.A3G31_08675"/>
<comment type="caution">
    <text evidence="1">The sequence shown here is derived from an EMBL/GenBank/DDBJ whole genome shotgun (WGS) entry which is preliminary data.</text>
</comment>
<evidence type="ECO:0000313" key="2">
    <source>
        <dbReference type="Proteomes" id="UP000178082"/>
    </source>
</evidence>
<reference evidence="1 2" key="1">
    <citation type="journal article" date="2016" name="Nat. Commun.">
        <title>Thousands of microbial genomes shed light on interconnected biogeochemical processes in an aquifer system.</title>
        <authorList>
            <person name="Anantharaman K."/>
            <person name="Brown C.T."/>
            <person name="Hug L.A."/>
            <person name="Sharon I."/>
            <person name="Castelle C.J."/>
            <person name="Probst A.J."/>
            <person name="Thomas B.C."/>
            <person name="Singh A."/>
            <person name="Wilkins M.J."/>
            <person name="Karaoz U."/>
            <person name="Brodie E.L."/>
            <person name="Williams K.H."/>
            <person name="Hubbard S.S."/>
            <person name="Banfield J.F."/>
        </authorList>
    </citation>
    <scope>NUCLEOTIDE SEQUENCE [LARGE SCALE GENOMIC DNA]</scope>
</reference>
<dbReference type="AlphaFoldDB" id="A0A1F7SIB3"/>
<organism evidence="1 2">
    <name type="scientific">Candidatus Schekmanbacteria bacterium RIFCSPLOWO2_12_FULL_38_15</name>
    <dbReference type="NCBI Taxonomy" id="1817883"/>
    <lineage>
        <taxon>Bacteria</taxon>
        <taxon>Candidatus Schekmaniibacteriota</taxon>
    </lineage>
</organism>
<name>A0A1F7SIB3_9BACT</name>
<proteinExistence type="predicted"/>